<evidence type="ECO:0000313" key="1">
    <source>
        <dbReference type="EMBL" id="UUZ46333.1"/>
    </source>
</evidence>
<evidence type="ECO:0000313" key="2">
    <source>
        <dbReference type="Proteomes" id="UP001059663"/>
    </source>
</evidence>
<sequence>MRSAAVFTTAPRPTWKWTEQLGLAYLEALACGLPIVTTRCGTNDEAVQPPNRPGGGRRRGPRGLPPALPA</sequence>
<accession>A0AC61U8M1</accession>
<dbReference type="EMBL" id="CP087977">
    <property type="protein sequence ID" value="UUZ46333.1"/>
    <property type="molecule type" value="Genomic_DNA"/>
</dbReference>
<dbReference type="Proteomes" id="UP001059663">
    <property type="component" value="Chromosome"/>
</dbReference>
<keyword evidence="1" id="KW-0328">Glycosyltransferase</keyword>
<gene>
    <name evidence="1" type="ORF">LP422_11810</name>
</gene>
<dbReference type="EC" id="2.4.-.-" evidence="1"/>
<proteinExistence type="predicted"/>
<keyword evidence="1" id="KW-0808">Transferase</keyword>
<protein>
    <submittedName>
        <fullName evidence="1">Glycosyltransferase</fullName>
        <ecNumber evidence="1">2.4.-.-</ecNumber>
    </submittedName>
</protein>
<name>A0AC61U8M1_9MICO</name>
<reference evidence="1" key="1">
    <citation type="submission" date="2021-11" db="EMBL/GenBank/DDBJ databases">
        <title>Study of the species diversity of bacterial strains isolated from a unique natural object - Shulgan-Tash cave (Bashkiria).</title>
        <authorList>
            <person name="Sazanova A.L."/>
            <person name="Chirak E.R."/>
            <person name="Safronova V.I."/>
        </authorList>
    </citation>
    <scope>NUCLEOTIDE SEQUENCE</scope>
    <source>
        <strain evidence="1">P1</strain>
    </source>
</reference>
<organism evidence="1 2">
    <name type="scientific">Janibacter limosus</name>
    <dbReference type="NCBI Taxonomy" id="53458"/>
    <lineage>
        <taxon>Bacteria</taxon>
        <taxon>Bacillati</taxon>
        <taxon>Actinomycetota</taxon>
        <taxon>Actinomycetes</taxon>
        <taxon>Micrococcales</taxon>
        <taxon>Intrasporangiaceae</taxon>
        <taxon>Janibacter</taxon>
    </lineage>
</organism>